<evidence type="ECO:0000313" key="2">
    <source>
        <dbReference type="EMBL" id="CAH1428182.1"/>
    </source>
</evidence>
<reference evidence="2 3" key="1">
    <citation type="submission" date="2022-01" db="EMBL/GenBank/DDBJ databases">
        <authorList>
            <person name="Xiong W."/>
            <person name="Schranz E."/>
        </authorList>
    </citation>
    <scope>NUCLEOTIDE SEQUENCE [LARGE SCALE GENOMIC DNA]</scope>
</reference>
<keyword evidence="1" id="KW-0812">Transmembrane</keyword>
<keyword evidence="1" id="KW-0472">Membrane</keyword>
<gene>
    <name evidence="2" type="ORF">LVIROSA_LOCUS15131</name>
</gene>
<proteinExistence type="predicted"/>
<feature type="transmembrane region" description="Helical" evidence="1">
    <location>
        <begin position="20"/>
        <end position="39"/>
    </location>
</feature>
<protein>
    <submittedName>
        <fullName evidence="2">Uncharacterized protein</fullName>
    </submittedName>
</protein>
<name>A0AAU9MNV8_9ASTR</name>
<keyword evidence="1" id="KW-1133">Transmembrane helix</keyword>
<keyword evidence="3" id="KW-1185">Reference proteome</keyword>
<dbReference type="AlphaFoldDB" id="A0AAU9MNV8"/>
<dbReference type="EMBL" id="CAKMRJ010002223">
    <property type="protein sequence ID" value="CAH1428182.1"/>
    <property type="molecule type" value="Genomic_DNA"/>
</dbReference>
<sequence>MSSSVDVLSFRILVIRDRVGVVGTGGSGVVVGSWMSIIMKRMLSGSLFLFVWGLSDMYLSSDDFNSFRHDVSDTTADRTCCLVPGVLEVKVLD</sequence>
<organism evidence="2 3">
    <name type="scientific">Lactuca virosa</name>
    <dbReference type="NCBI Taxonomy" id="75947"/>
    <lineage>
        <taxon>Eukaryota</taxon>
        <taxon>Viridiplantae</taxon>
        <taxon>Streptophyta</taxon>
        <taxon>Embryophyta</taxon>
        <taxon>Tracheophyta</taxon>
        <taxon>Spermatophyta</taxon>
        <taxon>Magnoliopsida</taxon>
        <taxon>eudicotyledons</taxon>
        <taxon>Gunneridae</taxon>
        <taxon>Pentapetalae</taxon>
        <taxon>asterids</taxon>
        <taxon>campanulids</taxon>
        <taxon>Asterales</taxon>
        <taxon>Asteraceae</taxon>
        <taxon>Cichorioideae</taxon>
        <taxon>Cichorieae</taxon>
        <taxon>Lactucinae</taxon>
        <taxon>Lactuca</taxon>
    </lineage>
</organism>
<dbReference type="Proteomes" id="UP001157418">
    <property type="component" value="Unassembled WGS sequence"/>
</dbReference>
<accession>A0AAU9MNV8</accession>
<evidence type="ECO:0000313" key="3">
    <source>
        <dbReference type="Proteomes" id="UP001157418"/>
    </source>
</evidence>
<evidence type="ECO:0000256" key="1">
    <source>
        <dbReference type="SAM" id="Phobius"/>
    </source>
</evidence>
<comment type="caution">
    <text evidence="2">The sequence shown here is derived from an EMBL/GenBank/DDBJ whole genome shotgun (WGS) entry which is preliminary data.</text>
</comment>